<accession>A0A0W8F3A2</accession>
<proteinExistence type="predicted"/>
<comment type="caution">
    <text evidence="2">The sequence shown here is derived from an EMBL/GenBank/DDBJ whole genome shotgun (WGS) entry which is preliminary data.</text>
</comment>
<dbReference type="AlphaFoldDB" id="A0A0W8F3A2"/>
<dbReference type="EMBL" id="LNQE01001569">
    <property type="protein sequence ID" value="KUG15277.1"/>
    <property type="molecule type" value="Genomic_DNA"/>
</dbReference>
<evidence type="ECO:0000313" key="2">
    <source>
        <dbReference type="EMBL" id="KUG15277.1"/>
    </source>
</evidence>
<evidence type="ECO:0000256" key="1">
    <source>
        <dbReference type="SAM" id="Phobius"/>
    </source>
</evidence>
<gene>
    <name evidence="2" type="ORF">ASZ90_015056</name>
</gene>
<keyword evidence="1" id="KW-1133">Transmembrane helix</keyword>
<organism evidence="2">
    <name type="scientific">hydrocarbon metagenome</name>
    <dbReference type="NCBI Taxonomy" id="938273"/>
    <lineage>
        <taxon>unclassified sequences</taxon>
        <taxon>metagenomes</taxon>
        <taxon>ecological metagenomes</taxon>
    </lineage>
</organism>
<keyword evidence="1" id="KW-0812">Transmembrane</keyword>
<protein>
    <submittedName>
        <fullName evidence="2">Uncharacterized protein</fullName>
    </submittedName>
</protein>
<reference evidence="2" key="1">
    <citation type="journal article" date="2015" name="Proc. Natl. Acad. Sci. U.S.A.">
        <title>Networks of energetic and metabolic interactions define dynamics in microbial communities.</title>
        <authorList>
            <person name="Embree M."/>
            <person name="Liu J.K."/>
            <person name="Al-Bassam M.M."/>
            <person name="Zengler K."/>
        </authorList>
    </citation>
    <scope>NUCLEOTIDE SEQUENCE</scope>
</reference>
<keyword evidence="1" id="KW-0472">Membrane</keyword>
<feature type="transmembrane region" description="Helical" evidence="1">
    <location>
        <begin position="12"/>
        <end position="33"/>
    </location>
</feature>
<name>A0A0W8F3A2_9ZZZZ</name>
<sequence>MTSGVPAGQRAPFASLPGMAGVLAILSLMGLWLRKSGDRE</sequence>